<dbReference type="Pfam" id="PF22939">
    <property type="entry name" value="WHD_GPIID"/>
    <property type="match status" value="1"/>
</dbReference>
<dbReference type="OrthoDB" id="7464126at2759"/>
<dbReference type="Pfam" id="PF24883">
    <property type="entry name" value="NPHP3_N"/>
    <property type="match status" value="1"/>
</dbReference>
<evidence type="ECO:0000259" key="3">
    <source>
        <dbReference type="Pfam" id="PF24809"/>
    </source>
</evidence>
<sequence>MATNIRDVRTALPIPTEPWETAKARFLAGLTPAELKNYEDATPENLFYDASAAQKKHASSSRSWIVQERITSLVQGIEEYGKALDVFANTSSLILCPLWGSIRVVIQIAAEAGKFQEKVVDMLAQIGDIIPRFRIYQVLYGKHERLLSALTEAYLDVLRFCTDVKTFFQRAKRSLIPLSIVLQGSWSSFRQRFENTMMKFRRHQKLVEKEASLSHQIEAAKSRELELAQRMQNDRIRTRFNMLSALRAVDYEIKHTKLLAAKHPGTNEWMKEHDRYKDWIASPTSNCLPCYGIPGSGKSILSASITSWLAEKLDADSVLCYYYCDYTDIVSLDSSYLMASLIKQLLVRLPLERVDDSLNFPFQEGLPPPSMRASRDCLIRLFQEFKIIYIVIDAIDELVQEDQRHILDLVTHLLNIPSPSFTIRIFLTSRSEDHSIRTALRDHKSINLSTTEVSGDISGYIQGMVDSIKEDNPLLKNDNIKQNVLSALVSGAQGMFLWARFQVLEIAEAFSESDIQEALDNLPKDLGETYMRIVQKAYRRGGTQRIELINKICRWLACAQRPLKIEELEEAIAIEKTDTYLHRDRIALGSGHRLVGACGNLVTIHDADGTVDFAHHTVKQFMCTKTLGNTLIHGVSIHINTESAHKELGEICVAYLSFSDFETQIVKTPAQFELGPKEAEAMIWNNNVPLRKYLKPIISGRISNKKSTESQHSDSLYFPIPLENKALHELQTHYALLEYIADFWFVHTAAFSRRNTNFWYNFKHLVLERTLPFDFRPWTRLAYKSNVEARLTNLYLEKLSRSRRWDKSHPSSNPLDANRKWHLDGMCFYTWVIREGYQSMFPLLKKEPLDEYLRVVYPWSESGFLDSHIIFEPITLALAYKTSSFWAPLNIVSQLNVQAPSATKTSQLLHFLWHEYRRWVEKEDEFFHSLALEAIPIAFNMGYGKIYPVLMRHLEKYSRNVQDVFAQLKSLGMPDDAARKVILSAKSAKDVEWES</sequence>
<keyword evidence="6" id="KW-1185">Reference proteome</keyword>
<dbReference type="PANTHER" id="PTHR10039:SF14">
    <property type="entry name" value="NACHT DOMAIN-CONTAINING PROTEIN"/>
    <property type="match status" value="1"/>
</dbReference>
<keyword evidence="1" id="KW-0677">Repeat</keyword>
<feature type="domain" description="Nephrocystin 3-like N-terminal" evidence="4">
    <location>
        <begin position="265"/>
        <end position="430"/>
    </location>
</feature>
<organism evidence="5 6">
    <name type="scientific">Periconia macrospinosa</name>
    <dbReference type="NCBI Taxonomy" id="97972"/>
    <lineage>
        <taxon>Eukaryota</taxon>
        <taxon>Fungi</taxon>
        <taxon>Dikarya</taxon>
        <taxon>Ascomycota</taxon>
        <taxon>Pezizomycotina</taxon>
        <taxon>Dothideomycetes</taxon>
        <taxon>Pleosporomycetidae</taxon>
        <taxon>Pleosporales</taxon>
        <taxon>Massarineae</taxon>
        <taxon>Periconiaceae</taxon>
        <taxon>Periconia</taxon>
    </lineage>
</organism>
<dbReference type="SUPFAM" id="SSF52540">
    <property type="entry name" value="P-loop containing nucleoside triphosphate hydrolases"/>
    <property type="match status" value="1"/>
</dbReference>
<feature type="domain" description="DUF7708" evidence="3">
    <location>
        <begin position="70"/>
        <end position="218"/>
    </location>
</feature>
<dbReference type="InterPro" id="IPR056125">
    <property type="entry name" value="DUF7708"/>
</dbReference>
<dbReference type="EMBL" id="KZ805313">
    <property type="protein sequence ID" value="PVI05552.1"/>
    <property type="molecule type" value="Genomic_DNA"/>
</dbReference>
<dbReference type="Gene3D" id="3.40.50.300">
    <property type="entry name" value="P-loop containing nucleotide triphosphate hydrolases"/>
    <property type="match status" value="1"/>
</dbReference>
<gene>
    <name evidence="5" type="ORF">DM02DRAFT_668201</name>
</gene>
<protein>
    <recommendedName>
        <fullName evidence="7">NACHT domain-containing protein</fullName>
    </recommendedName>
</protein>
<evidence type="ECO:0008006" key="7">
    <source>
        <dbReference type="Google" id="ProtNLM"/>
    </source>
</evidence>
<dbReference type="STRING" id="97972.A0A2V1E601"/>
<dbReference type="Proteomes" id="UP000244855">
    <property type="component" value="Unassembled WGS sequence"/>
</dbReference>
<evidence type="ECO:0000259" key="2">
    <source>
        <dbReference type="Pfam" id="PF22939"/>
    </source>
</evidence>
<name>A0A2V1E601_9PLEO</name>
<dbReference type="InterPro" id="IPR056884">
    <property type="entry name" value="NPHP3-like_N"/>
</dbReference>
<dbReference type="InterPro" id="IPR027417">
    <property type="entry name" value="P-loop_NTPase"/>
</dbReference>
<reference evidence="5 6" key="1">
    <citation type="journal article" date="2018" name="Sci. Rep.">
        <title>Comparative genomics provides insights into the lifestyle and reveals functional heterogeneity of dark septate endophytic fungi.</title>
        <authorList>
            <person name="Knapp D.G."/>
            <person name="Nemeth J.B."/>
            <person name="Barry K."/>
            <person name="Hainaut M."/>
            <person name="Henrissat B."/>
            <person name="Johnson J."/>
            <person name="Kuo A."/>
            <person name="Lim J.H.P."/>
            <person name="Lipzen A."/>
            <person name="Nolan M."/>
            <person name="Ohm R.A."/>
            <person name="Tamas L."/>
            <person name="Grigoriev I.V."/>
            <person name="Spatafora J.W."/>
            <person name="Nagy L.G."/>
            <person name="Kovacs G.M."/>
        </authorList>
    </citation>
    <scope>NUCLEOTIDE SEQUENCE [LARGE SCALE GENOMIC DNA]</scope>
    <source>
        <strain evidence="5 6">DSE2036</strain>
    </source>
</reference>
<dbReference type="Pfam" id="PF24809">
    <property type="entry name" value="DUF7708"/>
    <property type="match status" value="1"/>
</dbReference>
<proteinExistence type="predicted"/>
<evidence type="ECO:0000313" key="5">
    <source>
        <dbReference type="EMBL" id="PVI05552.1"/>
    </source>
</evidence>
<evidence type="ECO:0000259" key="4">
    <source>
        <dbReference type="Pfam" id="PF24883"/>
    </source>
</evidence>
<dbReference type="AlphaFoldDB" id="A0A2V1E601"/>
<evidence type="ECO:0000313" key="6">
    <source>
        <dbReference type="Proteomes" id="UP000244855"/>
    </source>
</evidence>
<dbReference type="PANTHER" id="PTHR10039">
    <property type="entry name" value="AMELOGENIN"/>
    <property type="match status" value="1"/>
</dbReference>
<accession>A0A2V1E601</accession>
<feature type="domain" description="GPI inositol-deacylase winged helix" evidence="2">
    <location>
        <begin position="548"/>
        <end position="625"/>
    </location>
</feature>
<dbReference type="InterPro" id="IPR054471">
    <property type="entry name" value="GPIID_WHD"/>
</dbReference>
<evidence type="ECO:0000256" key="1">
    <source>
        <dbReference type="ARBA" id="ARBA00022737"/>
    </source>
</evidence>